<reference evidence="1" key="1">
    <citation type="journal article" date="2015" name="Nature">
        <title>Complex archaea that bridge the gap between prokaryotes and eukaryotes.</title>
        <authorList>
            <person name="Spang A."/>
            <person name="Saw J.H."/>
            <person name="Jorgensen S.L."/>
            <person name="Zaremba-Niedzwiedzka K."/>
            <person name="Martijn J."/>
            <person name="Lind A.E."/>
            <person name="van Eijk R."/>
            <person name="Schleper C."/>
            <person name="Guy L."/>
            <person name="Ettema T.J."/>
        </authorList>
    </citation>
    <scope>NUCLEOTIDE SEQUENCE</scope>
</reference>
<proteinExistence type="predicted"/>
<evidence type="ECO:0000313" key="1">
    <source>
        <dbReference type="EMBL" id="KKK42509.1"/>
    </source>
</evidence>
<accession>A0A0F8XK59</accession>
<organism evidence="1">
    <name type="scientific">marine sediment metagenome</name>
    <dbReference type="NCBI Taxonomy" id="412755"/>
    <lineage>
        <taxon>unclassified sequences</taxon>
        <taxon>metagenomes</taxon>
        <taxon>ecological metagenomes</taxon>
    </lineage>
</organism>
<dbReference type="AlphaFoldDB" id="A0A0F8XK59"/>
<dbReference type="EMBL" id="LAZR01070323">
    <property type="protein sequence ID" value="KKK42509.1"/>
    <property type="molecule type" value="Genomic_DNA"/>
</dbReference>
<comment type="caution">
    <text evidence="1">The sequence shown here is derived from an EMBL/GenBank/DDBJ whole genome shotgun (WGS) entry which is preliminary data.</text>
</comment>
<gene>
    <name evidence="1" type="ORF">LCGC14_1588310</name>
</gene>
<sequence length="45" mass="5424">MERQDVSAVLNSIEVNENWEREILRKIINYIEANMFDFIECFEGD</sequence>
<protein>
    <submittedName>
        <fullName evidence="1">Uncharacterized protein</fullName>
    </submittedName>
</protein>
<name>A0A0F8XK59_9ZZZZ</name>